<dbReference type="FunFam" id="3.50.30.80:FF:000001">
    <property type="entry name" value="Dihydroxy-acid dehydratase"/>
    <property type="match status" value="1"/>
</dbReference>
<feature type="domain" description="Dihydroxy-acid/6-phosphogluconate dehydratase N-terminal" evidence="16">
    <location>
        <begin position="31"/>
        <end position="346"/>
    </location>
</feature>
<evidence type="ECO:0000256" key="13">
    <source>
        <dbReference type="ARBA" id="ARBA00029437"/>
    </source>
</evidence>
<dbReference type="Pfam" id="PF24877">
    <property type="entry name" value="ILV_EDD_C"/>
    <property type="match status" value="1"/>
</dbReference>
<dbReference type="PROSITE" id="PS00886">
    <property type="entry name" value="ILVD_EDD_1"/>
    <property type="match status" value="1"/>
</dbReference>
<feature type="binding site" description="via carbamate group" evidence="15">
    <location>
        <position position="121"/>
    </location>
    <ligand>
        <name>Mg(2+)</name>
        <dbReference type="ChEBI" id="CHEBI:18420"/>
    </ligand>
</feature>
<dbReference type="SUPFAM" id="SSF143975">
    <property type="entry name" value="IlvD/EDD N-terminal domain-like"/>
    <property type="match status" value="1"/>
</dbReference>
<dbReference type="EMBL" id="LHYF01000015">
    <property type="protein sequence ID" value="KXB06987.1"/>
    <property type="molecule type" value="Genomic_DNA"/>
</dbReference>
<dbReference type="GO" id="GO:0005829">
    <property type="term" value="C:cytosol"/>
    <property type="evidence" value="ECO:0007669"/>
    <property type="project" value="TreeGrafter"/>
</dbReference>
<evidence type="ECO:0000256" key="4">
    <source>
        <dbReference type="ARBA" id="ARBA00022714"/>
    </source>
</evidence>
<comment type="cofactor">
    <cofactor evidence="1 15">
        <name>Mg(2+)</name>
        <dbReference type="ChEBI" id="CHEBI:18420"/>
    </cofactor>
</comment>
<dbReference type="AlphaFoldDB" id="A0A133VKP1"/>
<dbReference type="NCBIfam" id="TIGR00110">
    <property type="entry name" value="ilvD"/>
    <property type="match status" value="1"/>
</dbReference>
<comment type="function">
    <text evidence="15">Functions in the biosynthesis of branched-chain amino acids. Catalyzes the dehydration of (2R,3R)-2,3-dihydroxy-3-methylpentanoate (2,3-dihydroxy-3-methylvalerate) into 2-oxo-3-methylpentanoate (2-oxo-3-methylvalerate) and of (2R)-2,3-dihydroxy-3-methylbutanoate (2,3-dihydroxyisovalerate) into 2-oxo-3-methylbutanoate (2-oxoisovalerate), the penultimate precursor to L-isoleucine and L-valine, respectively.</text>
</comment>
<dbReference type="UniPathway" id="UPA00049">
    <property type="reaction ID" value="UER00061"/>
</dbReference>
<dbReference type="GO" id="GO:0009097">
    <property type="term" value="P:isoleucine biosynthetic process"/>
    <property type="evidence" value="ECO:0007669"/>
    <property type="project" value="UniProtKB-UniRule"/>
</dbReference>
<dbReference type="InterPro" id="IPR037237">
    <property type="entry name" value="IlvD/EDD_N"/>
</dbReference>
<keyword evidence="7 15" id="KW-0408">Iron</keyword>
<comment type="similarity">
    <text evidence="2 15">Belongs to the IlvD/Edd family.</text>
</comment>
<sequence length="555" mass="58825">MRSKEITEGLEATPKRSLLKASKLKDEDLEKPLIGIANSWNQIVPGHLHLDKLGKEVAKGAKEAGGTPLEFETIGICDGIAMGTHGMKFSLPSREIIANSIEAMLEGTRFDGVVALASCDKIVPGMLMALARVDIPGIMVTGGPMMPGECEGEKLDFIDASEAVGQVKSGRIKEEDAKKIENSACPGPGSCAGLFTANTMACLTEAMGMSLPGTGTAHAVQEKKMKIAKEAGGQILNLIKKGITPRKILTQEAFDNAIIVDMALGGSTNTVLHLPAIASEAGVKIDLQRFDQIGRKIPQIASLRPGGEHMMIDLENAGGVPAVLNRFKDEINLEALTVSGRSIGENIEGMEIKDENVIRPKDEPYREVGGIAVLYGNLAPEGSVVKYGAVSPKLWEHEGPARVFESEESAVKAILNGEINEGDIVVIKYEGPKGGPGMREMLDPTSAIAGIGLVESVGLITDGRFSGGTRGLAVGHVSPEAAMGGSIAVVEEGDKISIDIEDRRIDLLVDESEIEERLEEWQPPEPKFEGSYLEIYSKMVGSAANGAVLSGKDNS</sequence>
<feature type="active site" description="Proton acceptor" evidence="15">
    <location>
        <position position="466"/>
    </location>
</feature>
<dbReference type="PATRIC" id="fig|1698281.3.peg.109"/>
<dbReference type="GO" id="GO:0051537">
    <property type="term" value="F:2 iron, 2 sulfur cluster binding"/>
    <property type="evidence" value="ECO:0007669"/>
    <property type="project" value="UniProtKB-UniRule"/>
</dbReference>
<evidence type="ECO:0000256" key="6">
    <source>
        <dbReference type="ARBA" id="ARBA00022842"/>
    </source>
</evidence>
<evidence type="ECO:0000256" key="3">
    <source>
        <dbReference type="ARBA" id="ARBA00022605"/>
    </source>
</evidence>
<dbReference type="GO" id="GO:0004160">
    <property type="term" value="F:dihydroxy-acid dehydratase activity"/>
    <property type="evidence" value="ECO:0007669"/>
    <property type="project" value="UniProtKB-UniRule"/>
</dbReference>
<evidence type="ECO:0000256" key="1">
    <source>
        <dbReference type="ARBA" id="ARBA00001946"/>
    </source>
</evidence>
<reference evidence="18 19" key="1">
    <citation type="journal article" date="2016" name="Sci. Rep.">
        <title>Metabolic traits of an uncultured archaeal lineage -MSBL1- from brine pools of the Red Sea.</title>
        <authorList>
            <person name="Mwirichia R."/>
            <person name="Alam I."/>
            <person name="Rashid M."/>
            <person name="Vinu M."/>
            <person name="Ba-Alawi W."/>
            <person name="Anthony Kamau A."/>
            <person name="Kamanda Ngugi D."/>
            <person name="Goker M."/>
            <person name="Klenk H.P."/>
            <person name="Bajic V."/>
            <person name="Stingl U."/>
        </authorList>
    </citation>
    <scope>NUCLEOTIDE SEQUENCE [LARGE SCALE GENOMIC DNA]</scope>
    <source>
        <strain evidence="18">SCGC-AAA382C18</strain>
    </source>
</reference>
<evidence type="ECO:0000313" key="18">
    <source>
        <dbReference type="EMBL" id="KXB06987.1"/>
    </source>
</evidence>
<evidence type="ECO:0000256" key="10">
    <source>
        <dbReference type="ARBA" id="ARBA00023304"/>
    </source>
</evidence>
<dbReference type="PROSITE" id="PS00887">
    <property type="entry name" value="ILVD_EDD_2"/>
    <property type="match status" value="1"/>
</dbReference>
<feature type="binding site" evidence="15">
    <location>
        <position position="78"/>
    </location>
    <ligand>
        <name>Mg(2+)</name>
        <dbReference type="ChEBI" id="CHEBI:18420"/>
    </ligand>
</feature>
<dbReference type="InterPro" id="IPR020558">
    <property type="entry name" value="DiOHA_6PGluconate_deHydtase_CS"/>
</dbReference>
<dbReference type="InterPro" id="IPR000581">
    <property type="entry name" value="ILV_EDD_N"/>
</dbReference>
<keyword evidence="9 15" id="KW-0456">Lyase</keyword>
<protein>
    <recommendedName>
        <fullName evidence="14 15">Dihydroxy-acid dehydratase</fullName>
        <shortName evidence="15">DAD</shortName>
        <ecNumber evidence="14 15">4.2.1.9</ecNumber>
    </recommendedName>
</protein>
<keyword evidence="5 15" id="KW-0479">Metal-binding</keyword>
<comment type="subunit">
    <text evidence="15">Homodimer.</text>
</comment>
<keyword evidence="10 15" id="KW-0100">Branched-chain amino acid biosynthesis</keyword>
<comment type="caution">
    <text evidence="18">The sequence shown here is derived from an EMBL/GenBank/DDBJ whole genome shotgun (WGS) entry which is preliminary data.</text>
</comment>
<name>A0A133VKP1_9EURY</name>
<dbReference type="Pfam" id="PF00920">
    <property type="entry name" value="ILVD_EDD_N"/>
    <property type="match status" value="1"/>
</dbReference>
<dbReference type="Proteomes" id="UP000070404">
    <property type="component" value="Unassembled WGS sequence"/>
</dbReference>
<evidence type="ECO:0000256" key="9">
    <source>
        <dbReference type="ARBA" id="ARBA00023239"/>
    </source>
</evidence>
<evidence type="ECO:0000256" key="8">
    <source>
        <dbReference type="ARBA" id="ARBA00023014"/>
    </source>
</evidence>
<evidence type="ECO:0000256" key="2">
    <source>
        <dbReference type="ARBA" id="ARBA00006486"/>
    </source>
</evidence>
<keyword evidence="19" id="KW-1185">Reference proteome</keyword>
<feature type="domain" description="Dihydroxy-acid/6-phosphogluconate dehydratase C-terminal" evidence="17">
    <location>
        <begin position="356"/>
        <end position="547"/>
    </location>
</feature>
<feature type="binding site" evidence="15">
    <location>
        <position position="440"/>
    </location>
    <ligand>
        <name>Mg(2+)</name>
        <dbReference type="ChEBI" id="CHEBI:18420"/>
    </ligand>
</feature>
<evidence type="ECO:0000256" key="14">
    <source>
        <dbReference type="ARBA" id="ARBA00029490"/>
    </source>
</evidence>
<keyword evidence="4 15" id="KW-0001">2Fe-2S</keyword>
<dbReference type="PANTHER" id="PTHR43661:SF3">
    <property type="entry name" value="D-XYLONATE DEHYDRATASE YAGF-RELATED"/>
    <property type="match status" value="1"/>
</dbReference>
<gene>
    <name evidence="15" type="primary">ilvD</name>
    <name evidence="18" type="ORF">AKJ52_01230</name>
</gene>
<dbReference type="NCBIfam" id="NF002068">
    <property type="entry name" value="PRK00911.1"/>
    <property type="match status" value="1"/>
</dbReference>
<accession>A0A133VKP1</accession>
<comment type="caution">
    <text evidence="15">Lacks conserved residue(s) required for the propagation of feature annotation.</text>
</comment>
<evidence type="ECO:0000256" key="7">
    <source>
        <dbReference type="ARBA" id="ARBA00023004"/>
    </source>
</evidence>
<dbReference type="InterPro" id="IPR056740">
    <property type="entry name" value="ILV_EDD_C"/>
</dbReference>
<dbReference type="GO" id="GO:0009099">
    <property type="term" value="P:L-valine biosynthetic process"/>
    <property type="evidence" value="ECO:0007669"/>
    <property type="project" value="UniProtKB-UniRule"/>
</dbReference>
<evidence type="ECO:0000259" key="17">
    <source>
        <dbReference type="Pfam" id="PF24877"/>
    </source>
</evidence>
<keyword evidence="8 15" id="KW-0411">Iron-sulfur</keyword>
<dbReference type="InterPro" id="IPR042096">
    <property type="entry name" value="Dihydro-acid_dehy_C"/>
</dbReference>
<dbReference type="SUPFAM" id="SSF52016">
    <property type="entry name" value="LeuD/IlvD-like"/>
    <property type="match status" value="1"/>
</dbReference>
<dbReference type="InterPro" id="IPR004404">
    <property type="entry name" value="DihydroxyA_deHydtase"/>
</dbReference>
<evidence type="ECO:0000256" key="5">
    <source>
        <dbReference type="ARBA" id="ARBA00022723"/>
    </source>
</evidence>
<feature type="modified residue" description="N6-carboxylysine" evidence="15">
    <location>
        <position position="121"/>
    </location>
</feature>
<comment type="catalytic activity">
    <reaction evidence="11">
        <text>(2R)-2,3-dihydroxy-3-methylbutanoate = 3-methyl-2-oxobutanoate + H2O</text>
        <dbReference type="Rhea" id="RHEA:24809"/>
        <dbReference type="ChEBI" id="CHEBI:11851"/>
        <dbReference type="ChEBI" id="CHEBI:15377"/>
        <dbReference type="ChEBI" id="CHEBI:49072"/>
        <dbReference type="EC" id="4.2.1.9"/>
    </reaction>
    <physiologicalReaction direction="left-to-right" evidence="11">
        <dbReference type="Rhea" id="RHEA:24810"/>
    </physiologicalReaction>
</comment>
<proteinExistence type="inferred from homology"/>
<comment type="pathway">
    <text evidence="12 15">Amino-acid biosynthesis; L-valine biosynthesis; L-valine from pyruvate: step 3/4.</text>
</comment>
<evidence type="ECO:0000313" key="19">
    <source>
        <dbReference type="Proteomes" id="UP000070404"/>
    </source>
</evidence>
<dbReference type="Gene3D" id="3.50.30.80">
    <property type="entry name" value="IlvD/EDD C-terminal domain-like"/>
    <property type="match status" value="1"/>
</dbReference>
<comment type="pathway">
    <text evidence="13 15">Amino-acid biosynthesis; L-isoleucine biosynthesis; L-isoleucine from 2-oxobutanoate: step 3/4.</text>
</comment>
<keyword evidence="6 15" id="KW-0460">Magnesium</keyword>
<comment type="catalytic activity">
    <reaction evidence="15">
        <text>(2R,3R)-2,3-dihydroxy-3-methylpentanoate = (S)-3-methyl-2-oxopentanoate + H2O</text>
        <dbReference type="Rhea" id="RHEA:27694"/>
        <dbReference type="ChEBI" id="CHEBI:15377"/>
        <dbReference type="ChEBI" id="CHEBI:35146"/>
        <dbReference type="ChEBI" id="CHEBI:49258"/>
        <dbReference type="EC" id="4.2.1.9"/>
    </reaction>
</comment>
<keyword evidence="3 15" id="KW-0028">Amino-acid biosynthesis</keyword>
<organism evidence="18 19">
    <name type="scientific">candidate division MSBL1 archaeon SCGC-AAA382C18</name>
    <dbReference type="NCBI Taxonomy" id="1698281"/>
    <lineage>
        <taxon>Archaea</taxon>
        <taxon>Methanobacteriati</taxon>
        <taxon>Methanobacteriota</taxon>
        <taxon>candidate division MSBL1</taxon>
    </lineage>
</organism>
<evidence type="ECO:0000259" key="16">
    <source>
        <dbReference type="Pfam" id="PF00920"/>
    </source>
</evidence>
<evidence type="ECO:0000256" key="15">
    <source>
        <dbReference type="HAMAP-Rule" id="MF_00012"/>
    </source>
</evidence>
<evidence type="ECO:0000256" key="12">
    <source>
        <dbReference type="ARBA" id="ARBA00029436"/>
    </source>
</evidence>
<dbReference type="EC" id="4.2.1.9" evidence="14 15"/>
<dbReference type="GO" id="GO:0000287">
    <property type="term" value="F:magnesium ion binding"/>
    <property type="evidence" value="ECO:0007669"/>
    <property type="project" value="UniProtKB-UniRule"/>
</dbReference>
<dbReference type="PANTHER" id="PTHR43661">
    <property type="entry name" value="D-XYLONATE DEHYDRATASE"/>
    <property type="match status" value="1"/>
</dbReference>
<feature type="binding site" evidence="15">
    <location>
        <position position="120"/>
    </location>
    <ligand>
        <name>Mg(2+)</name>
        <dbReference type="ChEBI" id="CHEBI:18420"/>
    </ligand>
</feature>
<dbReference type="UniPathway" id="UPA00047">
    <property type="reaction ID" value="UER00057"/>
</dbReference>
<dbReference type="HAMAP" id="MF_00012">
    <property type="entry name" value="IlvD"/>
    <property type="match status" value="1"/>
</dbReference>
<comment type="cofactor">
    <cofactor evidence="15">
        <name>[2Fe-2S] cluster</name>
        <dbReference type="ChEBI" id="CHEBI:190135"/>
    </cofactor>
    <text evidence="15">Binds 1 [2Fe-2S] cluster per subunit. This cluster acts as a Lewis acid cofactor.</text>
</comment>
<evidence type="ECO:0000256" key="11">
    <source>
        <dbReference type="ARBA" id="ARBA00029304"/>
    </source>
</evidence>